<feature type="compositionally biased region" description="Polar residues" evidence="10">
    <location>
        <begin position="543"/>
        <end position="553"/>
    </location>
</feature>
<keyword evidence="7" id="KW-0406">Ion transport</keyword>
<protein>
    <recommendedName>
        <fullName evidence="12">Cation/H+ exchanger transmembrane domain-containing protein</fullName>
    </recommendedName>
</protein>
<evidence type="ECO:0000256" key="2">
    <source>
        <dbReference type="ARBA" id="ARBA00022448"/>
    </source>
</evidence>
<evidence type="ECO:0000256" key="6">
    <source>
        <dbReference type="ARBA" id="ARBA00023053"/>
    </source>
</evidence>
<feature type="transmembrane region" description="Helical" evidence="11">
    <location>
        <begin position="231"/>
        <end position="256"/>
    </location>
</feature>
<dbReference type="Gene3D" id="1.20.1530.20">
    <property type="match status" value="1"/>
</dbReference>
<feature type="domain" description="Cation/H+ exchanger transmembrane" evidence="12">
    <location>
        <begin position="93"/>
        <end position="350"/>
    </location>
</feature>
<dbReference type="GO" id="GO:1902600">
    <property type="term" value="P:proton transmembrane transport"/>
    <property type="evidence" value="ECO:0007669"/>
    <property type="project" value="InterPro"/>
</dbReference>
<evidence type="ECO:0000256" key="7">
    <source>
        <dbReference type="ARBA" id="ARBA00023065"/>
    </source>
</evidence>
<evidence type="ECO:0000256" key="3">
    <source>
        <dbReference type="ARBA" id="ARBA00022449"/>
    </source>
</evidence>
<evidence type="ECO:0000256" key="9">
    <source>
        <dbReference type="ARBA" id="ARBA00023201"/>
    </source>
</evidence>
<evidence type="ECO:0000313" key="14">
    <source>
        <dbReference type="Proteomes" id="UP000054270"/>
    </source>
</evidence>
<evidence type="ECO:0000256" key="10">
    <source>
        <dbReference type="SAM" id="MobiDB-lite"/>
    </source>
</evidence>
<keyword evidence="14" id="KW-1185">Reference proteome</keyword>
<feature type="transmembrane region" description="Helical" evidence="11">
    <location>
        <begin position="185"/>
        <end position="210"/>
    </location>
</feature>
<keyword evidence="4 11" id="KW-0812">Transmembrane</keyword>
<dbReference type="Proteomes" id="UP000054270">
    <property type="component" value="Unassembled WGS sequence"/>
</dbReference>
<evidence type="ECO:0000256" key="11">
    <source>
        <dbReference type="SAM" id="Phobius"/>
    </source>
</evidence>
<evidence type="ECO:0000256" key="4">
    <source>
        <dbReference type="ARBA" id="ARBA00022692"/>
    </source>
</evidence>
<reference evidence="14" key="1">
    <citation type="submission" date="2014-04" db="EMBL/GenBank/DDBJ databases">
        <title>Evolutionary Origins and Diversification of the Mycorrhizal Mutualists.</title>
        <authorList>
            <consortium name="DOE Joint Genome Institute"/>
            <consortium name="Mycorrhizal Genomics Consortium"/>
            <person name="Kohler A."/>
            <person name="Kuo A."/>
            <person name="Nagy L.G."/>
            <person name="Floudas D."/>
            <person name="Copeland A."/>
            <person name="Barry K.W."/>
            <person name="Cichocki N."/>
            <person name="Veneault-Fourrey C."/>
            <person name="LaButti K."/>
            <person name="Lindquist E.A."/>
            <person name="Lipzen A."/>
            <person name="Lundell T."/>
            <person name="Morin E."/>
            <person name="Murat C."/>
            <person name="Riley R."/>
            <person name="Ohm R."/>
            <person name="Sun H."/>
            <person name="Tunlid A."/>
            <person name="Henrissat B."/>
            <person name="Grigoriev I.V."/>
            <person name="Hibbett D.S."/>
            <person name="Martin F."/>
        </authorList>
    </citation>
    <scope>NUCLEOTIDE SEQUENCE [LARGE SCALE GENOMIC DNA]</scope>
    <source>
        <strain evidence="14">FD-334 SS-4</strain>
    </source>
</reference>
<feature type="transmembrane region" description="Helical" evidence="11">
    <location>
        <begin position="395"/>
        <end position="416"/>
    </location>
</feature>
<dbReference type="GO" id="GO:0015297">
    <property type="term" value="F:antiporter activity"/>
    <property type="evidence" value="ECO:0007669"/>
    <property type="project" value="UniProtKB-KW"/>
</dbReference>
<keyword evidence="8 11" id="KW-0472">Membrane</keyword>
<feature type="region of interest" description="Disordered" evidence="10">
    <location>
        <begin position="490"/>
        <end position="553"/>
    </location>
</feature>
<dbReference type="OrthoDB" id="1288932at2759"/>
<keyword evidence="9" id="KW-0739">Sodium transport</keyword>
<keyword evidence="6" id="KW-0915">Sodium</keyword>
<accession>A0A0D2MJI4</accession>
<dbReference type="GO" id="GO:0006814">
    <property type="term" value="P:sodium ion transport"/>
    <property type="evidence" value="ECO:0007669"/>
    <property type="project" value="UniProtKB-KW"/>
</dbReference>
<dbReference type="AlphaFoldDB" id="A0A0D2MJI4"/>
<evidence type="ECO:0000256" key="5">
    <source>
        <dbReference type="ARBA" id="ARBA00022989"/>
    </source>
</evidence>
<organism evidence="13 14">
    <name type="scientific">Hypholoma sublateritium (strain FD-334 SS-4)</name>
    <dbReference type="NCBI Taxonomy" id="945553"/>
    <lineage>
        <taxon>Eukaryota</taxon>
        <taxon>Fungi</taxon>
        <taxon>Dikarya</taxon>
        <taxon>Basidiomycota</taxon>
        <taxon>Agaricomycotina</taxon>
        <taxon>Agaricomycetes</taxon>
        <taxon>Agaricomycetidae</taxon>
        <taxon>Agaricales</taxon>
        <taxon>Agaricineae</taxon>
        <taxon>Strophariaceae</taxon>
        <taxon>Hypholoma</taxon>
    </lineage>
</organism>
<dbReference type="EMBL" id="KN817540">
    <property type="protein sequence ID" value="KJA23843.1"/>
    <property type="molecule type" value="Genomic_DNA"/>
</dbReference>
<evidence type="ECO:0000256" key="8">
    <source>
        <dbReference type="ARBA" id="ARBA00023136"/>
    </source>
</evidence>
<feature type="transmembrane region" description="Helical" evidence="11">
    <location>
        <begin position="309"/>
        <end position="329"/>
    </location>
</feature>
<dbReference type="STRING" id="945553.A0A0D2MJI4"/>
<feature type="transmembrane region" description="Helical" evidence="11">
    <location>
        <begin position="152"/>
        <end position="173"/>
    </location>
</feature>
<name>A0A0D2MJI4_HYPSF</name>
<feature type="transmembrane region" description="Helical" evidence="11">
    <location>
        <begin position="276"/>
        <end position="297"/>
    </location>
</feature>
<keyword evidence="2" id="KW-0813">Transport</keyword>
<feature type="transmembrane region" description="Helical" evidence="11">
    <location>
        <begin position="428"/>
        <end position="448"/>
    </location>
</feature>
<dbReference type="PANTHER" id="PTHR43562">
    <property type="entry name" value="NAPA-TYPE SODIUM/HYDROGEN ANTIPORTER"/>
    <property type="match status" value="1"/>
</dbReference>
<feature type="transmembrane region" description="Helical" evidence="11">
    <location>
        <begin position="120"/>
        <end position="140"/>
    </location>
</feature>
<evidence type="ECO:0000313" key="13">
    <source>
        <dbReference type="EMBL" id="KJA23843.1"/>
    </source>
</evidence>
<gene>
    <name evidence="13" type="ORF">HYPSUDRAFT_65961</name>
</gene>
<feature type="transmembrane region" description="Helical" evidence="11">
    <location>
        <begin position="460"/>
        <end position="480"/>
    </location>
</feature>
<feature type="transmembrane region" description="Helical" evidence="11">
    <location>
        <begin position="560"/>
        <end position="579"/>
    </location>
</feature>
<sequence length="648" mass="67747">MSASDVLADVPLTTTIPTGNQVPYTPPSIPALLSLSAFLVLLALPTLLSNSYPVFASQPKISPEGDTSNVASSSNPSTKPQVYSYNLDASLTIIVPLLLGTLFGPSITSNAILSTSTQCTLINIGYIGLILLIFEAGVSLDPASLKLMRDNAALSTLVALTGALVPIALSMGLGMSAYGYGGLQAFASGASLASTSLGTTLALLAPTSTASVTSEIEKERTPDMDLRRTRVGCVLVCAALLDDILGLVIAGIIPGLAQTGTGDSSNVQWPVIVRPILVSVAFGLGTPLAAMGLRWVIHRFISKSTPRPQFLLLFIILVLTAFVAGSGYAGTSELFGAYLAGAFVSHVFPAQDDAVTFPDDSVDRMSSPDMLQDGNVAVKDVDGGGNPSHAAFGAYIQPVLTHLFAPLFFGSIGVALPIKEMFTTHPDAVQIAVTVQAGLVNTTTIIVDSGRTSHQVIWRGLIYSLLMILSKMVVGFWMLVWPEPNVSRARTGTQRSAKPPSSASAPSDIESARRRPTFSQRFLRRMRNKLGGEPATHKPPASNPSTSVATRSQEPTRVRAALLLGLAMVARGEIALIVAELARPLLVGPALPSAMSTAGAGAGNTTVTRRPIPDEEPFAIVVWAILLSTVGGAIGVGALTTSWKKKTK</sequence>
<evidence type="ECO:0000256" key="1">
    <source>
        <dbReference type="ARBA" id="ARBA00004141"/>
    </source>
</evidence>
<proteinExistence type="predicted"/>
<feature type="transmembrane region" description="Helical" evidence="11">
    <location>
        <begin position="29"/>
        <end position="48"/>
    </location>
</feature>
<dbReference type="PANTHER" id="PTHR43562:SF3">
    <property type="entry name" value="SODIUM ION_PROTON EXCHANGER (EUROFUNG)"/>
    <property type="match status" value="1"/>
</dbReference>
<dbReference type="GO" id="GO:0016020">
    <property type="term" value="C:membrane"/>
    <property type="evidence" value="ECO:0007669"/>
    <property type="project" value="UniProtKB-SubCell"/>
</dbReference>
<dbReference type="InterPro" id="IPR006153">
    <property type="entry name" value="Cation/H_exchanger_TM"/>
</dbReference>
<keyword evidence="5 11" id="KW-1133">Transmembrane helix</keyword>
<comment type="subcellular location">
    <subcellularLocation>
        <location evidence="1">Membrane</location>
        <topology evidence="1">Multi-pass membrane protein</topology>
    </subcellularLocation>
</comment>
<dbReference type="OMA" id="TWAITLC"/>
<evidence type="ECO:0000259" key="12">
    <source>
        <dbReference type="Pfam" id="PF00999"/>
    </source>
</evidence>
<keyword evidence="3" id="KW-0050">Antiport</keyword>
<feature type="transmembrane region" description="Helical" evidence="11">
    <location>
        <begin position="618"/>
        <end position="639"/>
    </location>
</feature>
<feature type="compositionally biased region" description="Low complexity" evidence="10">
    <location>
        <begin position="496"/>
        <end position="507"/>
    </location>
</feature>
<feature type="transmembrane region" description="Helical" evidence="11">
    <location>
        <begin position="89"/>
        <end position="108"/>
    </location>
</feature>
<dbReference type="Pfam" id="PF00999">
    <property type="entry name" value="Na_H_Exchanger"/>
    <property type="match status" value="1"/>
</dbReference>
<dbReference type="InterPro" id="IPR038770">
    <property type="entry name" value="Na+/solute_symporter_sf"/>
</dbReference>